<evidence type="ECO:0000313" key="2">
    <source>
        <dbReference type="Proteomes" id="UP000492821"/>
    </source>
</evidence>
<keyword evidence="1" id="KW-0007">Acetylation</keyword>
<evidence type="ECO:0000313" key="3">
    <source>
        <dbReference type="WBParaSite" id="Pan_g19200.t1"/>
    </source>
</evidence>
<dbReference type="PANTHER" id="PTHR47829:SF1">
    <property type="entry name" value="HAD FAMILY PHOSPHATASE"/>
    <property type="match status" value="1"/>
</dbReference>
<dbReference type="Proteomes" id="UP000492821">
    <property type="component" value="Unassembled WGS sequence"/>
</dbReference>
<dbReference type="AlphaFoldDB" id="A0A7E4VC81"/>
<dbReference type="InterPro" id="IPR023214">
    <property type="entry name" value="HAD_sf"/>
</dbReference>
<evidence type="ECO:0000256" key="1">
    <source>
        <dbReference type="ARBA" id="ARBA00022990"/>
    </source>
</evidence>
<dbReference type="PANTHER" id="PTHR47829">
    <property type="entry name" value="HYDROLASE, PUTATIVE (AFU_ORTHOLOGUE AFUA_1G12880)-RELATED"/>
    <property type="match status" value="1"/>
</dbReference>
<sequence>MGGVIIKYKNTQSMVDLFKKAKTNPEAMKAITEWDTGKIAIQDLQPVLAKLHEASKEELDGIIKGIATNTKNLDHTVIAAVKKLRANGFKTALLTNNGWIDHEHKKSVLVDDVSYFDVVVESCKVKLRKPDAAIYLKTTEDLGIAPEACIFVDDLAMNCTGAEAVGMTSIELAGGDSGAMLKKLTELTGVSFDN</sequence>
<dbReference type="SUPFAM" id="SSF56784">
    <property type="entry name" value="HAD-like"/>
    <property type="match status" value="1"/>
</dbReference>
<accession>A0A7E4VC81</accession>
<dbReference type="InterPro" id="IPR006439">
    <property type="entry name" value="HAD-SF_hydro_IA"/>
</dbReference>
<dbReference type="NCBIfam" id="TIGR02247">
    <property type="entry name" value="HAD-1A3-hyp"/>
    <property type="match status" value="1"/>
</dbReference>
<dbReference type="InterPro" id="IPR036412">
    <property type="entry name" value="HAD-like_sf"/>
</dbReference>
<dbReference type="PRINTS" id="PR00413">
    <property type="entry name" value="HADHALOGNASE"/>
</dbReference>
<dbReference type="Pfam" id="PF00702">
    <property type="entry name" value="Hydrolase"/>
    <property type="match status" value="1"/>
</dbReference>
<dbReference type="CDD" id="cd02603">
    <property type="entry name" value="HAD_sEH-N_like"/>
    <property type="match status" value="1"/>
</dbReference>
<reference evidence="2" key="1">
    <citation type="journal article" date="2013" name="Genetics">
        <title>The draft genome and transcriptome of Panagrellus redivivus are shaped by the harsh demands of a free-living lifestyle.</title>
        <authorList>
            <person name="Srinivasan J."/>
            <person name="Dillman A.R."/>
            <person name="Macchietto M.G."/>
            <person name="Heikkinen L."/>
            <person name="Lakso M."/>
            <person name="Fracchia K.M."/>
            <person name="Antoshechkin I."/>
            <person name="Mortazavi A."/>
            <person name="Wong G."/>
            <person name="Sternberg P.W."/>
        </authorList>
    </citation>
    <scope>NUCLEOTIDE SEQUENCE [LARGE SCALE GENOMIC DNA]</scope>
    <source>
        <strain evidence="2">MT8872</strain>
    </source>
</reference>
<dbReference type="Gene3D" id="1.10.150.240">
    <property type="entry name" value="Putative phosphatase, domain 2"/>
    <property type="match status" value="1"/>
</dbReference>
<organism evidence="2 3">
    <name type="scientific">Panagrellus redivivus</name>
    <name type="common">Microworm</name>
    <dbReference type="NCBI Taxonomy" id="6233"/>
    <lineage>
        <taxon>Eukaryota</taxon>
        <taxon>Metazoa</taxon>
        <taxon>Ecdysozoa</taxon>
        <taxon>Nematoda</taxon>
        <taxon>Chromadorea</taxon>
        <taxon>Rhabditida</taxon>
        <taxon>Tylenchina</taxon>
        <taxon>Panagrolaimomorpha</taxon>
        <taxon>Panagrolaimoidea</taxon>
        <taxon>Panagrolaimidae</taxon>
        <taxon>Panagrellus</taxon>
    </lineage>
</organism>
<proteinExistence type="predicted"/>
<reference evidence="3" key="2">
    <citation type="submission" date="2020-10" db="UniProtKB">
        <authorList>
            <consortium name="WormBaseParasite"/>
        </authorList>
    </citation>
    <scope>IDENTIFICATION</scope>
</reference>
<name>A0A7E4VC81_PANRE</name>
<dbReference type="InterPro" id="IPR052898">
    <property type="entry name" value="ACAD10-like"/>
</dbReference>
<dbReference type="NCBIfam" id="TIGR01509">
    <property type="entry name" value="HAD-SF-IA-v3"/>
    <property type="match status" value="1"/>
</dbReference>
<dbReference type="InterPro" id="IPR011945">
    <property type="entry name" value="HAD-SF_ppase_IA/epoxid_hydro_N"/>
</dbReference>
<dbReference type="WBParaSite" id="Pan_g19200.t1">
    <property type="protein sequence ID" value="Pan_g19200.t1"/>
    <property type="gene ID" value="Pan_g19200"/>
</dbReference>
<dbReference type="InterPro" id="IPR023198">
    <property type="entry name" value="PGP-like_dom2"/>
</dbReference>
<keyword evidence="2" id="KW-1185">Reference proteome</keyword>
<protein>
    <submittedName>
        <fullName evidence="3">HAD family phosphatase</fullName>
    </submittedName>
</protein>
<dbReference type="Gene3D" id="3.40.50.1000">
    <property type="entry name" value="HAD superfamily/HAD-like"/>
    <property type="match status" value="1"/>
</dbReference>